<evidence type="ECO:0000313" key="4">
    <source>
        <dbReference type="Proteomes" id="UP000011016"/>
    </source>
</evidence>
<sequence>MRLLVFASVAGMDLFAEHLATDAGSPRLTVYDERQGSRLDFSAQTLDNWAAKVANMLVDELDLEDDDEIALDLPVGWQCAAIVLGALASGVGTRFGDAGPETAAVFSSPERAERHAEEGLDVAIVTDDPFGRGVIETGGELPLGAIDFGPTVRLYGDQFPSPTRTLAQIAPSNLPEGTRLLSTGWSDEESFRTTVLEPLGANGSAVVVAGLADAARLDAIAKEERVTARA</sequence>
<proteinExistence type="predicted"/>
<dbReference type="InterPro" id="IPR017523">
    <property type="entry name" value="Rv3268"/>
</dbReference>
<dbReference type="eggNOG" id="COG0318">
    <property type="taxonomic scope" value="Bacteria"/>
</dbReference>
<gene>
    <name evidence="1" type="ORF">BN46_0956</name>
    <name evidence="2" type="ORF">HMPREF9719_01156</name>
</gene>
<evidence type="ECO:0000313" key="2">
    <source>
        <dbReference type="EMBL" id="EJZ81911.1"/>
    </source>
</evidence>
<dbReference type="SUPFAM" id="SSF56801">
    <property type="entry name" value="Acetyl-CoA synthetase-like"/>
    <property type="match status" value="1"/>
</dbReference>
<dbReference type="OrthoDB" id="3396763at2"/>
<protein>
    <submittedName>
        <fullName evidence="2">TIGR03089 family protein</fullName>
    </submittedName>
</protein>
<dbReference type="NCBIfam" id="TIGR03089">
    <property type="entry name" value="TIGR03089 family protein"/>
    <property type="match status" value="1"/>
</dbReference>
<organism evidence="1 4">
    <name type="scientific">Corynebacterium otitidis ATCC 51513</name>
    <dbReference type="NCBI Taxonomy" id="883169"/>
    <lineage>
        <taxon>Bacteria</taxon>
        <taxon>Bacillati</taxon>
        <taxon>Actinomycetota</taxon>
        <taxon>Actinomycetes</taxon>
        <taxon>Mycobacteriales</taxon>
        <taxon>Corynebacteriaceae</taxon>
        <taxon>Corynebacterium</taxon>
    </lineage>
</organism>
<name>I7LC65_9CORY</name>
<dbReference type="HOGENOM" id="CLU_076053_1_0_11"/>
<reference evidence="2 3" key="2">
    <citation type="submission" date="2012-08" db="EMBL/GenBank/DDBJ databases">
        <title>The Genome Sequence of Turicella otitidis ATCC 51513.</title>
        <authorList>
            <consortium name="The Broad Institute Genome Sequencing Platform"/>
            <person name="Earl A."/>
            <person name="Ward D."/>
            <person name="Feldgarden M."/>
            <person name="Gevers D."/>
            <person name="Huys G."/>
            <person name="Walker B."/>
            <person name="Young S.K."/>
            <person name="Zeng Q."/>
            <person name="Gargeya S."/>
            <person name="Fitzgerald M."/>
            <person name="Haas B."/>
            <person name="Abouelleil A."/>
            <person name="Alvarado L."/>
            <person name="Arachchi H.M."/>
            <person name="Berlin A.M."/>
            <person name="Chapman S.B."/>
            <person name="Goldberg J."/>
            <person name="Griggs A."/>
            <person name="Gujja S."/>
            <person name="Hansen M."/>
            <person name="Howarth C."/>
            <person name="Imamovic A."/>
            <person name="Larimer J."/>
            <person name="McCowen C."/>
            <person name="Montmayeur A."/>
            <person name="Murphy C."/>
            <person name="Neiman D."/>
            <person name="Pearson M."/>
            <person name="Priest M."/>
            <person name="Roberts A."/>
            <person name="Saif S."/>
            <person name="Shea T."/>
            <person name="Sisk P."/>
            <person name="Sykes S."/>
            <person name="Wortman J."/>
            <person name="Nusbaum C."/>
            <person name="Birren B."/>
        </authorList>
    </citation>
    <scope>NUCLEOTIDE SEQUENCE [LARGE SCALE GENOMIC DNA]</scope>
    <source>
        <strain evidence="2 3">ATCC 51513</strain>
    </source>
</reference>
<dbReference type="Proteomes" id="UP000011016">
    <property type="component" value="Unassembled WGS sequence"/>
</dbReference>
<accession>I7LC65</accession>
<dbReference type="Proteomes" id="UP000006078">
    <property type="component" value="Unassembled WGS sequence"/>
</dbReference>
<dbReference type="EMBL" id="AHAE01000051">
    <property type="protein sequence ID" value="EJZ81911.1"/>
    <property type="molecule type" value="Genomic_DNA"/>
</dbReference>
<evidence type="ECO:0000313" key="1">
    <source>
        <dbReference type="EMBL" id="CCI83684.1"/>
    </source>
</evidence>
<keyword evidence="3" id="KW-1185">Reference proteome</keyword>
<dbReference type="EMBL" id="CAJZ01000129">
    <property type="protein sequence ID" value="CCI83684.1"/>
    <property type="molecule type" value="Genomic_DNA"/>
</dbReference>
<reference evidence="1 4" key="1">
    <citation type="journal article" date="2012" name="J. Bacteriol.">
        <title>Draft Genome Sequence of Turicella otitidis ATCC 51513, Isolated from Middle Ear Fluid from a Child with Otitis Media.</title>
        <authorList>
            <person name="Brinkrolf K."/>
            <person name="Schneider J."/>
            <person name="Knecht M."/>
            <person name="Ruckert C."/>
            <person name="Tauch A."/>
        </authorList>
    </citation>
    <scope>NUCLEOTIDE SEQUENCE [LARGE SCALE GENOMIC DNA]</scope>
    <source>
        <strain evidence="1 4">ATCC 51513</strain>
    </source>
</reference>
<dbReference type="AlphaFoldDB" id="I7LC65"/>
<evidence type="ECO:0000313" key="3">
    <source>
        <dbReference type="Proteomes" id="UP000006078"/>
    </source>
</evidence>
<comment type="caution">
    <text evidence="1">The sequence shown here is derived from an EMBL/GenBank/DDBJ whole genome shotgun (WGS) entry which is preliminary data.</text>
</comment>
<dbReference type="PATRIC" id="fig|883169.3.peg.1116"/>
<dbReference type="STRING" id="29321.AAV33_01550"/>